<dbReference type="AlphaFoldDB" id="A0A2J7ZM60"/>
<proteinExistence type="predicted"/>
<dbReference type="OrthoDB" id="445357at2759"/>
<dbReference type="InterPro" id="IPR003034">
    <property type="entry name" value="SAP_dom"/>
</dbReference>
<feature type="domain" description="SAP" evidence="1">
    <location>
        <begin position="81"/>
        <end position="112"/>
    </location>
</feature>
<sequence length="112" mass="12372">MARDMVRVLLSTPEGLEGDDVDDISEDLRDMLTRIEEEDVQVPVDVQAGVPVPVVPVPAADEDIIIRSRSSSPGPLLESDLRTMKVDDLKKLLRDRNLDVTGKKDALIARLL</sequence>
<evidence type="ECO:0000259" key="1">
    <source>
        <dbReference type="PROSITE" id="PS50800"/>
    </source>
</evidence>
<dbReference type="PROSITE" id="PS50800">
    <property type="entry name" value="SAP"/>
    <property type="match status" value="1"/>
</dbReference>
<reference evidence="2 3" key="1">
    <citation type="journal article" date="2017" name="Mol. Biol. Evol.">
        <title>The 4-celled Tetrabaena socialis nuclear genome reveals the essential components for genetic control of cell number at the origin of multicellularity in the volvocine lineage.</title>
        <authorList>
            <person name="Featherston J."/>
            <person name="Arakaki Y."/>
            <person name="Hanschen E.R."/>
            <person name="Ferris P.J."/>
            <person name="Michod R.E."/>
            <person name="Olson B.J.S.C."/>
            <person name="Nozaki H."/>
            <person name="Durand P.M."/>
        </authorList>
    </citation>
    <scope>NUCLEOTIDE SEQUENCE [LARGE SCALE GENOMIC DNA]</scope>
    <source>
        <strain evidence="2 3">NIES-571</strain>
    </source>
</reference>
<organism evidence="2 3">
    <name type="scientific">Tetrabaena socialis</name>
    <dbReference type="NCBI Taxonomy" id="47790"/>
    <lineage>
        <taxon>Eukaryota</taxon>
        <taxon>Viridiplantae</taxon>
        <taxon>Chlorophyta</taxon>
        <taxon>core chlorophytes</taxon>
        <taxon>Chlorophyceae</taxon>
        <taxon>CS clade</taxon>
        <taxon>Chlamydomonadales</taxon>
        <taxon>Tetrabaenaceae</taxon>
        <taxon>Tetrabaena</taxon>
    </lineage>
</organism>
<dbReference type="EMBL" id="PGGS01000925">
    <property type="protein sequence ID" value="PNH01354.1"/>
    <property type="molecule type" value="Genomic_DNA"/>
</dbReference>
<keyword evidence="3" id="KW-1185">Reference proteome</keyword>
<name>A0A2J7ZM60_9CHLO</name>
<dbReference type="SUPFAM" id="SSF68906">
    <property type="entry name" value="SAP domain"/>
    <property type="match status" value="1"/>
</dbReference>
<protein>
    <recommendedName>
        <fullName evidence="1">SAP domain-containing protein</fullName>
    </recommendedName>
</protein>
<evidence type="ECO:0000313" key="3">
    <source>
        <dbReference type="Proteomes" id="UP000236333"/>
    </source>
</evidence>
<accession>A0A2J7ZM60</accession>
<gene>
    <name evidence="2" type="ORF">TSOC_012771</name>
</gene>
<dbReference type="Pfam" id="PF02037">
    <property type="entry name" value="SAP"/>
    <property type="match status" value="1"/>
</dbReference>
<evidence type="ECO:0000313" key="2">
    <source>
        <dbReference type="EMBL" id="PNH01354.1"/>
    </source>
</evidence>
<comment type="caution">
    <text evidence="2">The sequence shown here is derived from an EMBL/GenBank/DDBJ whole genome shotgun (WGS) entry which is preliminary data.</text>
</comment>
<dbReference type="InterPro" id="IPR036361">
    <property type="entry name" value="SAP_dom_sf"/>
</dbReference>
<dbReference type="SMART" id="SM00513">
    <property type="entry name" value="SAP"/>
    <property type="match status" value="1"/>
</dbReference>
<dbReference type="Proteomes" id="UP000236333">
    <property type="component" value="Unassembled WGS sequence"/>
</dbReference>
<dbReference type="Gene3D" id="1.10.720.30">
    <property type="entry name" value="SAP domain"/>
    <property type="match status" value="1"/>
</dbReference>